<evidence type="ECO:0000313" key="10">
    <source>
        <dbReference type="EMBL" id="BDG07342.1"/>
    </source>
</evidence>
<feature type="transmembrane region" description="Helical" evidence="8">
    <location>
        <begin position="51"/>
        <end position="69"/>
    </location>
</feature>
<name>A0ABM7X695_9BACT</name>
<comment type="subcellular location">
    <subcellularLocation>
        <location evidence="1">Cell membrane</location>
        <topology evidence="1">Multi-pass membrane protein</topology>
    </subcellularLocation>
</comment>
<organism evidence="10 11">
    <name type="scientific">Anaeromyxobacter paludicola</name>
    <dbReference type="NCBI Taxonomy" id="2918171"/>
    <lineage>
        <taxon>Bacteria</taxon>
        <taxon>Pseudomonadati</taxon>
        <taxon>Myxococcota</taxon>
        <taxon>Myxococcia</taxon>
        <taxon>Myxococcales</taxon>
        <taxon>Cystobacterineae</taxon>
        <taxon>Anaeromyxobacteraceae</taxon>
        <taxon>Anaeromyxobacter</taxon>
    </lineage>
</organism>
<reference evidence="11" key="1">
    <citation type="journal article" date="2022" name="Int. J. Syst. Evol. Microbiol.">
        <title>Anaeromyxobacter oryzae sp. nov., Anaeromyxobacter diazotrophicus sp. nov. and Anaeromyxobacter paludicola sp. nov., isolated from paddy soils.</title>
        <authorList>
            <person name="Itoh H."/>
            <person name="Xu Z."/>
            <person name="Mise K."/>
            <person name="Masuda Y."/>
            <person name="Ushijima N."/>
            <person name="Hayakawa C."/>
            <person name="Shiratori Y."/>
            <person name="Senoo K."/>
        </authorList>
    </citation>
    <scope>NUCLEOTIDE SEQUENCE [LARGE SCALE GENOMIC DNA]</scope>
    <source>
        <strain evidence="11">Red630</strain>
    </source>
</reference>
<evidence type="ECO:0000256" key="7">
    <source>
        <dbReference type="ARBA" id="ARBA00023136"/>
    </source>
</evidence>
<dbReference type="InterPro" id="IPR011701">
    <property type="entry name" value="MFS"/>
</dbReference>
<dbReference type="InterPro" id="IPR036259">
    <property type="entry name" value="MFS_trans_sf"/>
</dbReference>
<evidence type="ECO:0000256" key="1">
    <source>
        <dbReference type="ARBA" id="ARBA00004651"/>
    </source>
</evidence>
<evidence type="ECO:0000256" key="4">
    <source>
        <dbReference type="ARBA" id="ARBA00022475"/>
    </source>
</evidence>
<feature type="transmembrane region" description="Helical" evidence="8">
    <location>
        <begin position="110"/>
        <end position="128"/>
    </location>
</feature>
<feature type="transmembrane region" description="Helical" evidence="8">
    <location>
        <begin position="81"/>
        <end position="104"/>
    </location>
</feature>
<feature type="transmembrane region" description="Helical" evidence="8">
    <location>
        <begin position="252"/>
        <end position="274"/>
    </location>
</feature>
<feature type="domain" description="Major facilitator superfamily (MFS) profile" evidence="9">
    <location>
        <begin position="15"/>
        <end position="399"/>
    </location>
</feature>
<sequence length="407" mass="41341">MPRPPPAAPSVPASTLLALGLAGFCAFLNVYATQPLLPLFREVFGISSGEAALTVSAPTVAVALASPFFGAIADRFGRRRVIVGSLFALSVPTLLAATSSGIGALVAWRFAQGLAVPGIYAVGIAYISEACGGAALARGMAALVTGNVVGGFCGRAVSGFVGEHAGWRAVFVALGLLTAIGALATSRFLPRQPPPSGAPRALRPLEAIRRLGPRLATPRLLATYAVGFNVLFVQVAMFTYATFHLAAPPFRLGAAALSSIFLVYLVGAVITPFAGRWIDRVGSRRALAVVLATAVAGGGLTLLPALWAVALGLALCCTAVFVSQSASTAFLQSAAEPEARSTAAGIYVSSYYLGGAAGGILPAAAWHLGGWTACVALVALVQLGTIALAFRYWGAPKEAPSPAPAAV</sequence>
<dbReference type="Pfam" id="PF07690">
    <property type="entry name" value="MFS_1"/>
    <property type="match status" value="1"/>
</dbReference>
<evidence type="ECO:0000256" key="3">
    <source>
        <dbReference type="ARBA" id="ARBA00022448"/>
    </source>
</evidence>
<feature type="transmembrane region" description="Helical" evidence="8">
    <location>
        <begin position="286"/>
        <end position="303"/>
    </location>
</feature>
<evidence type="ECO:0000256" key="6">
    <source>
        <dbReference type="ARBA" id="ARBA00022989"/>
    </source>
</evidence>
<dbReference type="EMBL" id="AP025592">
    <property type="protein sequence ID" value="BDG07342.1"/>
    <property type="molecule type" value="Genomic_DNA"/>
</dbReference>
<evidence type="ECO:0000256" key="5">
    <source>
        <dbReference type="ARBA" id="ARBA00022692"/>
    </source>
</evidence>
<keyword evidence="5 8" id="KW-0812">Transmembrane</keyword>
<comment type="similarity">
    <text evidence="2">Belongs to the major facilitator superfamily.</text>
</comment>
<evidence type="ECO:0000313" key="11">
    <source>
        <dbReference type="Proteomes" id="UP001162734"/>
    </source>
</evidence>
<feature type="transmembrane region" description="Helical" evidence="8">
    <location>
        <begin position="309"/>
        <end position="331"/>
    </location>
</feature>
<evidence type="ECO:0000259" key="9">
    <source>
        <dbReference type="PROSITE" id="PS50850"/>
    </source>
</evidence>
<feature type="transmembrane region" description="Helical" evidence="8">
    <location>
        <begin position="370"/>
        <end position="390"/>
    </location>
</feature>
<dbReference type="RefSeq" id="WP_248343998.1">
    <property type="nucleotide sequence ID" value="NZ_AP025592.1"/>
</dbReference>
<keyword evidence="4" id="KW-1003">Cell membrane</keyword>
<accession>A0ABM7X695</accession>
<dbReference type="Proteomes" id="UP001162734">
    <property type="component" value="Chromosome"/>
</dbReference>
<proteinExistence type="inferred from homology"/>
<protein>
    <submittedName>
        <fullName evidence="10">MFS transporter</fullName>
    </submittedName>
</protein>
<dbReference type="PANTHER" id="PTHR43271">
    <property type="entry name" value="BLL2771 PROTEIN"/>
    <property type="match status" value="1"/>
</dbReference>
<dbReference type="CDD" id="cd17324">
    <property type="entry name" value="MFS_NepI_like"/>
    <property type="match status" value="1"/>
</dbReference>
<evidence type="ECO:0000256" key="8">
    <source>
        <dbReference type="SAM" id="Phobius"/>
    </source>
</evidence>
<dbReference type="InterPro" id="IPR020846">
    <property type="entry name" value="MFS_dom"/>
</dbReference>
<feature type="transmembrane region" description="Helical" evidence="8">
    <location>
        <begin position="167"/>
        <end position="185"/>
    </location>
</feature>
<evidence type="ECO:0000256" key="2">
    <source>
        <dbReference type="ARBA" id="ARBA00008335"/>
    </source>
</evidence>
<keyword evidence="11" id="KW-1185">Reference proteome</keyword>
<keyword evidence="7 8" id="KW-0472">Membrane</keyword>
<dbReference type="SUPFAM" id="SSF103473">
    <property type="entry name" value="MFS general substrate transporter"/>
    <property type="match status" value="1"/>
</dbReference>
<feature type="transmembrane region" description="Helical" evidence="8">
    <location>
        <begin position="220"/>
        <end position="240"/>
    </location>
</feature>
<feature type="transmembrane region" description="Helical" evidence="8">
    <location>
        <begin position="343"/>
        <end position="364"/>
    </location>
</feature>
<keyword evidence="6 8" id="KW-1133">Transmembrane helix</keyword>
<gene>
    <name evidence="10" type="ORF">AMPC_04550</name>
</gene>
<feature type="transmembrane region" description="Helical" evidence="8">
    <location>
        <begin position="140"/>
        <end position="161"/>
    </location>
</feature>
<keyword evidence="3" id="KW-0813">Transport</keyword>
<dbReference type="PROSITE" id="PS50850">
    <property type="entry name" value="MFS"/>
    <property type="match status" value="1"/>
</dbReference>
<dbReference type="PANTHER" id="PTHR43271:SF2">
    <property type="entry name" value="BLL2771 PROTEIN"/>
    <property type="match status" value="1"/>
</dbReference>
<dbReference type="Gene3D" id="1.20.1250.20">
    <property type="entry name" value="MFS general substrate transporter like domains"/>
    <property type="match status" value="1"/>
</dbReference>